<accession>A0ABR8JUI2</accession>
<evidence type="ECO:0000313" key="1">
    <source>
        <dbReference type="EMBL" id="MBD2722162.1"/>
    </source>
</evidence>
<reference evidence="1 2" key="1">
    <citation type="submission" date="2020-09" db="EMBL/GenBank/DDBJ databases">
        <authorList>
            <person name="Kim M.K."/>
        </authorList>
    </citation>
    <scope>NUCLEOTIDE SEQUENCE [LARGE SCALE GENOMIC DNA]</scope>
    <source>
        <strain evidence="1 2">BT189</strain>
    </source>
</reference>
<evidence type="ECO:0000313" key="2">
    <source>
        <dbReference type="Proteomes" id="UP000606003"/>
    </source>
</evidence>
<sequence>LFSDVAGDYFAWFPTPGSYTLTATPYAGGNGTGAAGTPLTLSFSVVDSGVALTSFTLVNADTDLDLMPLTSGMALNLNELPANGLNIRANATLPAAGSVVFSLSGAQAWTATENVPPYALFSDVAGDYFAWFPTPGSYTLTATPHASGNGTGAAGTPLTLTFSVVANPLPVQLTSFVAKATAANEVQLRWQTASERNCREFEVQRSPDGRQFATVGRAAGHGTTNVAQAYAYADRELPAQASTLYYRLRQVDTDGTSAFSPVQVVAVRGAVAELQLYSPLLPADAVRYSFSGPLAGDEYLRLYNVLGQGLGQFPVAAGGAGTVPTAGLASGVYWLRLGSAQGAYSGRFVVP</sequence>
<gene>
    <name evidence="1" type="ORF">IC234_08475</name>
</gene>
<proteinExistence type="predicted"/>
<dbReference type="EMBL" id="JACXAC010000003">
    <property type="protein sequence ID" value="MBD2722162.1"/>
    <property type="molecule type" value="Genomic_DNA"/>
</dbReference>
<feature type="non-terminal residue" evidence="1">
    <location>
        <position position="1"/>
    </location>
</feature>
<name>A0ABR8JUI2_9BACT</name>
<keyword evidence="2" id="KW-1185">Reference proteome</keyword>
<dbReference type="InterPro" id="IPR013783">
    <property type="entry name" value="Ig-like_fold"/>
</dbReference>
<dbReference type="Proteomes" id="UP000606003">
    <property type="component" value="Unassembled WGS sequence"/>
</dbReference>
<dbReference type="RefSeq" id="WP_190923452.1">
    <property type="nucleotide sequence ID" value="NZ_JACXAC010000003.1"/>
</dbReference>
<protein>
    <submittedName>
        <fullName evidence="1">T9SS type A sorting domain-containing protein</fullName>
    </submittedName>
</protein>
<organism evidence="1 2">
    <name type="scientific">Hymenobacter armeniacus</name>
    <dbReference type="NCBI Taxonomy" id="2771358"/>
    <lineage>
        <taxon>Bacteria</taxon>
        <taxon>Pseudomonadati</taxon>
        <taxon>Bacteroidota</taxon>
        <taxon>Cytophagia</taxon>
        <taxon>Cytophagales</taxon>
        <taxon>Hymenobacteraceae</taxon>
        <taxon>Hymenobacter</taxon>
    </lineage>
</organism>
<comment type="caution">
    <text evidence="1">The sequence shown here is derived from an EMBL/GenBank/DDBJ whole genome shotgun (WGS) entry which is preliminary data.</text>
</comment>
<dbReference type="Gene3D" id="2.60.40.10">
    <property type="entry name" value="Immunoglobulins"/>
    <property type="match status" value="1"/>
</dbReference>